<evidence type="ECO:0000313" key="3">
    <source>
        <dbReference type="Proteomes" id="UP000199287"/>
    </source>
</evidence>
<dbReference type="RefSeq" id="WP_093373238.1">
    <property type="nucleotide sequence ID" value="NZ_FOQA01000009.1"/>
</dbReference>
<reference evidence="3" key="1">
    <citation type="submission" date="2016-10" db="EMBL/GenBank/DDBJ databases">
        <authorList>
            <person name="Varghese N."/>
            <person name="Submissions S."/>
        </authorList>
    </citation>
    <scope>NUCLEOTIDE SEQUENCE [LARGE SCALE GENOMIC DNA]</scope>
    <source>
        <strain evidence="3">Z-7934</strain>
    </source>
</reference>
<feature type="transmembrane region" description="Helical" evidence="1">
    <location>
        <begin position="83"/>
        <end position="99"/>
    </location>
</feature>
<dbReference type="Proteomes" id="UP000199287">
    <property type="component" value="Unassembled WGS sequence"/>
</dbReference>
<dbReference type="AlphaFoldDB" id="A0A1I3GID4"/>
<keyword evidence="1" id="KW-0812">Transmembrane</keyword>
<keyword evidence="3" id="KW-1185">Reference proteome</keyword>
<dbReference type="STRING" id="69895.SAMN05192551_10954"/>
<feature type="transmembrane region" description="Helical" evidence="1">
    <location>
        <begin position="21"/>
        <end position="43"/>
    </location>
</feature>
<sequence length="101" mass="11506">MKKLALDHLKLYIWFHARYKMIRSLLYVMAVITIAIPVSMVLIDEGVTFSPLVGNIIINVSGGCFILGKLITLYDKWYEEQPVSFHVAFILGTLFAMLQRG</sequence>
<dbReference type="EMBL" id="FOQA01000009">
    <property type="protein sequence ID" value="SFI23226.1"/>
    <property type="molecule type" value="Genomic_DNA"/>
</dbReference>
<protein>
    <submittedName>
        <fullName evidence="2">Uncharacterized protein</fullName>
    </submittedName>
</protein>
<accession>A0A1I3GID4</accession>
<feature type="transmembrane region" description="Helical" evidence="1">
    <location>
        <begin position="49"/>
        <end position="71"/>
    </location>
</feature>
<proteinExistence type="predicted"/>
<evidence type="ECO:0000256" key="1">
    <source>
        <dbReference type="SAM" id="Phobius"/>
    </source>
</evidence>
<name>A0A1I3GID4_9FIRM</name>
<gene>
    <name evidence="2" type="ORF">SAMN05192551_10954</name>
</gene>
<organism evidence="2 3">
    <name type="scientific">Tindallia magadiensis</name>
    <dbReference type="NCBI Taxonomy" id="69895"/>
    <lineage>
        <taxon>Bacteria</taxon>
        <taxon>Bacillati</taxon>
        <taxon>Bacillota</taxon>
        <taxon>Clostridia</taxon>
        <taxon>Peptostreptococcales</taxon>
        <taxon>Tindalliaceae</taxon>
        <taxon>Tindallia</taxon>
    </lineage>
</organism>
<keyword evidence="1" id="KW-0472">Membrane</keyword>
<evidence type="ECO:0000313" key="2">
    <source>
        <dbReference type="EMBL" id="SFI23226.1"/>
    </source>
</evidence>
<dbReference type="OrthoDB" id="2447941at2"/>
<keyword evidence="1" id="KW-1133">Transmembrane helix</keyword>